<protein>
    <submittedName>
        <fullName evidence="2">Glycerophosphodiester phosphodiesterase</fullName>
    </submittedName>
</protein>
<comment type="caution">
    <text evidence="2">The sequence shown here is derived from an EMBL/GenBank/DDBJ whole genome shotgun (WGS) entry which is preliminary data.</text>
</comment>
<dbReference type="PANTHER" id="PTHR46211:SF14">
    <property type="entry name" value="GLYCEROPHOSPHODIESTER PHOSPHODIESTERASE"/>
    <property type="match status" value="1"/>
</dbReference>
<dbReference type="Proteomes" id="UP001196068">
    <property type="component" value="Unassembled WGS sequence"/>
</dbReference>
<name>A0AAF1K0W2_9PROT</name>
<keyword evidence="3" id="KW-1185">Reference proteome</keyword>
<dbReference type="PROSITE" id="PS51704">
    <property type="entry name" value="GP_PDE"/>
    <property type="match status" value="1"/>
</dbReference>
<dbReference type="GO" id="GO:0006629">
    <property type="term" value="P:lipid metabolic process"/>
    <property type="evidence" value="ECO:0007669"/>
    <property type="project" value="InterPro"/>
</dbReference>
<dbReference type="InterPro" id="IPR030395">
    <property type="entry name" value="GP_PDE_dom"/>
</dbReference>
<dbReference type="Gene3D" id="3.20.20.190">
    <property type="entry name" value="Phosphatidylinositol (PI) phosphodiesterase"/>
    <property type="match status" value="1"/>
</dbReference>
<feature type="domain" description="GP-PDE" evidence="1">
    <location>
        <begin position="5"/>
        <end position="244"/>
    </location>
</feature>
<evidence type="ECO:0000259" key="1">
    <source>
        <dbReference type="PROSITE" id="PS51704"/>
    </source>
</evidence>
<dbReference type="SUPFAM" id="SSF51695">
    <property type="entry name" value="PLC-like phosphodiesterases"/>
    <property type="match status" value="1"/>
</dbReference>
<reference evidence="2" key="1">
    <citation type="submission" date="2020-01" db="EMBL/GenBank/DDBJ databases">
        <authorList>
            <person name="Rat A."/>
        </authorList>
    </citation>
    <scope>NUCLEOTIDE SEQUENCE</scope>
    <source>
        <strain evidence="2">LMG 28251</strain>
    </source>
</reference>
<reference evidence="2" key="2">
    <citation type="journal article" date="2021" name="Syst. Appl. Microbiol.">
        <title>Roseomonas hellenica sp. nov., isolated from roots of wild-growing Alkanna tinctoria.</title>
        <authorList>
            <person name="Rat A."/>
            <person name="Naranjo H.D."/>
            <person name="Lebbe L."/>
            <person name="Cnockaert M."/>
            <person name="Krigas N."/>
            <person name="Grigoriadou K."/>
            <person name="Maloupa E."/>
            <person name="Willems A."/>
        </authorList>
    </citation>
    <scope>NUCLEOTIDE SEQUENCE</scope>
    <source>
        <strain evidence="2">LMG 28251</strain>
    </source>
</reference>
<dbReference type="InterPro" id="IPR017946">
    <property type="entry name" value="PLC-like_Pdiesterase_TIM-brl"/>
</dbReference>
<dbReference type="GO" id="GO:0008081">
    <property type="term" value="F:phosphoric diester hydrolase activity"/>
    <property type="evidence" value="ECO:0007669"/>
    <property type="project" value="InterPro"/>
</dbReference>
<evidence type="ECO:0000313" key="2">
    <source>
        <dbReference type="EMBL" id="MBR0656978.1"/>
    </source>
</evidence>
<dbReference type="EMBL" id="JAAEDH010000024">
    <property type="protein sequence ID" value="MBR0656978.1"/>
    <property type="molecule type" value="Genomic_DNA"/>
</dbReference>
<accession>A0AAF1K0W2</accession>
<sequence>MQDRPDIISHRGGALLWAENSLRAFIGSRDLAVDETECDVHLSADGEVVIIHDATLDRMSEARGPVAAHSMATLRAIALKGADAGTIPALADLAALYRDGGPRLRIEIKTDAAGHPYPGIVAKTLAVIDGAGLRGRSVLIGFQAPAMAEALAAGGLHGVSWLVDRRTLRDIGIEGVVATAAVHGFHDIGFSAETLDVALVAHLAEAGLAVNAWGANDEAQIRRMLALGIVGFATDDPRLALALRGGAGGMGEGGIAVNA</sequence>
<evidence type="ECO:0000313" key="3">
    <source>
        <dbReference type="Proteomes" id="UP001196068"/>
    </source>
</evidence>
<proteinExistence type="predicted"/>
<dbReference type="RefSeq" id="WP_211875843.1">
    <property type="nucleotide sequence ID" value="NZ_JAAEDH010000024.1"/>
</dbReference>
<dbReference type="PANTHER" id="PTHR46211">
    <property type="entry name" value="GLYCEROPHOSPHORYL DIESTER PHOSPHODIESTERASE"/>
    <property type="match status" value="1"/>
</dbReference>
<dbReference type="Pfam" id="PF03009">
    <property type="entry name" value="GDPD"/>
    <property type="match status" value="1"/>
</dbReference>
<dbReference type="AlphaFoldDB" id="A0AAF1K0W2"/>
<organism evidence="2 3">
    <name type="scientific">Plastoroseomonas arctica</name>
    <dbReference type="NCBI Taxonomy" id="1509237"/>
    <lineage>
        <taxon>Bacteria</taxon>
        <taxon>Pseudomonadati</taxon>
        <taxon>Pseudomonadota</taxon>
        <taxon>Alphaproteobacteria</taxon>
        <taxon>Acetobacterales</taxon>
        <taxon>Acetobacteraceae</taxon>
        <taxon>Plastoroseomonas</taxon>
    </lineage>
</organism>
<gene>
    <name evidence="2" type="ORF">GXW79_18020</name>
</gene>